<evidence type="ECO:0000313" key="2">
    <source>
        <dbReference type="Proteomes" id="UP001144978"/>
    </source>
</evidence>
<dbReference type="Proteomes" id="UP001144978">
    <property type="component" value="Unassembled WGS sequence"/>
</dbReference>
<organism evidence="1 2">
    <name type="scientific">Trametes sanguinea</name>
    <dbReference type="NCBI Taxonomy" id="158606"/>
    <lineage>
        <taxon>Eukaryota</taxon>
        <taxon>Fungi</taxon>
        <taxon>Dikarya</taxon>
        <taxon>Basidiomycota</taxon>
        <taxon>Agaricomycotina</taxon>
        <taxon>Agaricomycetes</taxon>
        <taxon>Polyporales</taxon>
        <taxon>Polyporaceae</taxon>
        <taxon>Trametes</taxon>
    </lineage>
</organism>
<keyword evidence="2" id="KW-1185">Reference proteome</keyword>
<comment type="caution">
    <text evidence="1">The sequence shown here is derived from an EMBL/GenBank/DDBJ whole genome shotgun (WGS) entry which is preliminary data.</text>
</comment>
<reference evidence="1" key="1">
    <citation type="submission" date="2022-08" db="EMBL/GenBank/DDBJ databases">
        <title>Genome Sequence of Pycnoporus sanguineus.</title>
        <authorList>
            <person name="Buettner E."/>
        </authorList>
    </citation>
    <scope>NUCLEOTIDE SEQUENCE</scope>
    <source>
        <strain evidence="1">CG-C14</strain>
    </source>
</reference>
<protein>
    <submittedName>
        <fullName evidence="1">Uncharacterized protein</fullName>
    </submittedName>
</protein>
<sequence>MYDIRRAPETGSKATTGDGTVPRRIEQGYNVSRERDERSGKQRSEDEHTIVGRYPRRPDGGTRKTGRTEGMVRDRSVRRFSLREDDGNFLNLRSRSGSWAHLPSARHGGSAPPGTPQDLHRLIPLPGARPPDSRPVRPPPTPRSFVLVLAFLALMVCCCSDSC</sequence>
<dbReference type="EMBL" id="JANSHE010003527">
    <property type="protein sequence ID" value="KAJ2985732.1"/>
    <property type="molecule type" value="Genomic_DNA"/>
</dbReference>
<name>A0ACC1P1U0_9APHY</name>
<evidence type="ECO:0000313" key="1">
    <source>
        <dbReference type="EMBL" id="KAJ2985732.1"/>
    </source>
</evidence>
<proteinExistence type="predicted"/>
<gene>
    <name evidence="1" type="ORF">NUW54_g10054</name>
</gene>
<accession>A0ACC1P1U0</accession>